<evidence type="ECO:0008006" key="3">
    <source>
        <dbReference type="Google" id="ProtNLM"/>
    </source>
</evidence>
<accession>A0A2R8AM84</accession>
<dbReference type="EMBL" id="OMOI01000001">
    <property type="protein sequence ID" value="SPF77017.1"/>
    <property type="molecule type" value="Genomic_DNA"/>
</dbReference>
<dbReference type="InterPro" id="IPR007495">
    <property type="entry name" value="NqrM"/>
</dbReference>
<dbReference type="OrthoDB" id="8455822at2"/>
<dbReference type="RefSeq" id="WP_108856981.1">
    <property type="nucleotide sequence ID" value="NZ_OMOI01000001.1"/>
</dbReference>
<dbReference type="Proteomes" id="UP000244911">
    <property type="component" value="Unassembled WGS sequence"/>
</dbReference>
<dbReference type="Pfam" id="PF04400">
    <property type="entry name" value="NqrM"/>
    <property type="match status" value="1"/>
</dbReference>
<sequence length="79" mass="8430">MATFLLTFGALLVIMLGMALGVIMAGKSIKGSCGGLNAISDADQCLVCSKEIDPNSPLRDRLQGCPRKRKMMERAQAES</sequence>
<organism evidence="1 2">
    <name type="scientific">Aliiroseovarius pelagivivens</name>
    <dbReference type="NCBI Taxonomy" id="1639690"/>
    <lineage>
        <taxon>Bacteria</taxon>
        <taxon>Pseudomonadati</taxon>
        <taxon>Pseudomonadota</taxon>
        <taxon>Alphaproteobacteria</taxon>
        <taxon>Rhodobacterales</taxon>
        <taxon>Paracoccaceae</taxon>
        <taxon>Aliiroseovarius</taxon>
    </lineage>
</organism>
<protein>
    <recommendedName>
        <fullName evidence="3">(Na+)-NQR maturation NqrM</fullName>
    </recommendedName>
</protein>
<name>A0A2R8AM84_9RHOB</name>
<keyword evidence="2" id="KW-1185">Reference proteome</keyword>
<dbReference type="PANTHER" id="PTHR40691:SF3">
    <property type="entry name" value="(NA+)-NQR MATURATION NQRM"/>
    <property type="match status" value="1"/>
</dbReference>
<proteinExistence type="predicted"/>
<dbReference type="PANTHER" id="PTHR40691">
    <property type="entry name" value="(NA+)-NQR MATURATION NQRM"/>
    <property type="match status" value="1"/>
</dbReference>
<evidence type="ECO:0000313" key="1">
    <source>
        <dbReference type="EMBL" id="SPF77017.1"/>
    </source>
</evidence>
<gene>
    <name evidence="1" type="ORF">ALP8811_02036</name>
</gene>
<evidence type="ECO:0000313" key="2">
    <source>
        <dbReference type="Proteomes" id="UP000244911"/>
    </source>
</evidence>
<reference evidence="1 2" key="1">
    <citation type="submission" date="2018-03" db="EMBL/GenBank/DDBJ databases">
        <authorList>
            <person name="Keele B.F."/>
        </authorList>
    </citation>
    <scope>NUCLEOTIDE SEQUENCE [LARGE SCALE GENOMIC DNA]</scope>
    <source>
        <strain evidence="1 2">CECT 8811</strain>
    </source>
</reference>
<dbReference type="AlphaFoldDB" id="A0A2R8AM84"/>